<evidence type="ECO:0000256" key="1">
    <source>
        <dbReference type="SAM" id="MobiDB-lite"/>
    </source>
</evidence>
<accession>A0AAV1EFA2</accession>
<keyword evidence="3" id="KW-1185">Reference proteome</keyword>
<dbReference type="Proteomes" id="UP001161247">
    <property type="component" value="Chromosome 9"/>
</dbReference>
<protein>
    <submittedName>
        <fullName evidence="2">OLC1v1020002C1</fullName>
    </submittedName>
</protein>
<dbReference type="AlphaFoldDB" id="A0AAV1EFA2"/>
<evidence type="ECO:0000313" key="3">
    <source>
        <dbReference type="Proteomes" id="UP001161247"/>
    </source>
</evidence>
<sequence>MSGCTNFFRNIFSFDGILKSNRGFFSFDSLLVVQKKEPTTDEGMTSESDPQPGIVEGNADGSSTSSKIVVEKADDGLSSEISIHVGEAIDGPATRQSVSAVKRFLAFVLQPFPRPAAPGLKD</sequence>
<dbReference type="EMBL" id="OX459126">
    <property type="protein sequence ID" value="CAI9118431.1"/>
    <property type="molecule type" value="Genomic_DNA"/>
</dbReference>
<feature type="region of interest" description="Disordered" evidence="1">
    <location>
        <begin position="36"/>
        <end position="66"/>
    </location>
</feature>
<organism evidence="2 3">
    <name type="scientific">Oldenlandia corymbosa var. corymbosa</name>
    <dbReference type="NCBI Taxonomy" id="529605"/>
    <lineage>
        <taxon>Eukaryota</taxon>
        <taxon>Viridiplantae</taxon>
        <taxon>Streptophyta</taxon>
        <taxon>Embryophyta</taxon>
        <taxon>Tracheophyta</taxon>
        <taxon>Spermatophyta</taxon>
        <taxon>Magnoliopsida</taxon>
        <taxon>eudicotyledons</taxon>
        <taxon>Gunneridae</taxon>
        <taxon>Pentapetalae</taxon>
        <taxon>asterids</taxon>
        <taxon>lamiids</taxon>
        <taxon>Gentianales</taxon>
        <taxon>Rubiaceae</taxon>
        <taxon>Rubioideae</taxon>
        <taxon>Spermacoceae</taxon>
        <taxon>Hedyotis-Oldenlandia complex</taxon>
        <taxon>Oldenlandia</taxon>
    </lineage>
</organism>
<reference evidence="2" key="1">
    <citation type="submission" date="2023-03" db="EMBL/GenBank/DDBJ databases">
        <authorList>
            <person name="Julca I."/>
        </authorList>
    </citation>
    <scope>NUCLEOTIDE SEQUENCE</scope>
</reference>
<proteinExistence type="predicted"/>
<evidence type="ECO:0000313" key="2">
    <source>
        <dbReference type="EMBL" id="CAI9118431.1"/>
    </source>
</evidence>
<gene>
    <name evidence="2" type="ORF">OLC1_LOCUS24303</name>
</gene>
<name>A0AAV1EFA2_OLDCO</name>